<dbReference type="PANTHER" id="PTHR43762">
    <property type="entry name" value="L-GULONOLACTONE OXIDASE"/>
    <property type="match status" value="1"/>
</dbReference>
<dbReference type="InterPro" id="IPR007173">
    <property type="entry name" value="ALO_C"/>
</dbReference>
<reference evidence="7" key="1">
    <citation type="submission" date="2023-02" db="EMBL/GenBank/DDBJ databases">
        <authorList>
            <person name="Palmer J.M."/>
        </authorList>
    </citation>
    <scope>NUCLEOTIDE SEQUENCE</scope>
    <source>
        <strain evidence="7">FW57</strain>
    </source>
</reference>
<comment type="pathway">
    <text evidence="1">Cofactor biosynthesis; D-erythroascorbate biosynthesis; dehydro-D-arabinono-1,4-lactone from D-arabinose: step 2/2.</text>
</comment>
<evidence type="ECO:0000256" key="3">
    <source>
        <dbReference type="ARBA" id="ARBA00023002"/>
    </source>
</evidence>
<dbReference type="GO" id="GO:0071949">
    <property type="term" value="F:FAD binding"/>
    <property type="evidence" value="ECO:0007669"/>
    <property type="project" value="InterPro"/>
</dbReference>
<dbReference type="Pfam" id="PF04030">
    <property type="entry name" value="ALO"/>
    <property type="match status" value="1"/>
</dbReference>
<dbReference type="InterPro" id="IPR016169">
    <property type="entry name" value="FAD-bd_PCMH_sub2"/>
</dbReference>
<evidence type="ECO:0000256" key="5">
    <source>
        <dbReference type="SAM" id="SignalP"/>
    </source>
</evidence>
<organism evidence="7 8">
    <name type="scientific">Staphylotrichum longicolle</name>
    <dbReference type="NCBI Taxonomy" id="669026"/>
    <lineage>
        <taxon>Eukaryota</taxon>
        <taxon>Fungi</taxon>
        <taxon>Dikarya</taxon>
        <taxon>Ascomycota</taxon>
        <taxon>Pezizomycotina</taxon>
        <taxon>Sordariomycetes</taxon>
        <taxon>Sordariomycetidae</taxon>
        <taxon>Sordariales</taxon>
        <taxon>Chaetomiaceae</taxon>
        <taxon>Staphylotrichum</taxon>
    </lineage>
</organism>
<feature type="domain" description="FAD-binding PCMH-type" evidence="6">
    <location>
        <begin position="32"/>
        <end position="209"/>
    </location>
</feature>
<dbReference type="Gene3D" id="3.30.43.10">
    <property type="entry name" value="Uridine Diphospho-n-acetylenolpyruvylglucosamine Reductase, domain 2"/>
    <property type="match status" value="1"/>
</dbReference>
<evidence type="ECO:0000256" key="4">
    <source>
        <dbReference type="ARBA" id="ARBA00033418"/>
    </source>
</evidence>
<feature type="chain" id="PRO_5041909582" description="D-arabinono-1,4-lactone oxidase" evidence="5">
    <location>
        <begin position="20"/>
        <end position="514"/>
    </location>
</feature>
<evidence type="ECO:0000259" key="6">
    <source>
        <dbReference type="PROSITE" id="PS51387"/>
    </source>
</evidence>
<dbReference type="InterPro" id="IPR006094">
    <property type="entry name" value="Oxid_FAD_bind_N"/>
</dbReference>
<protein>
    <recommendedName>
        <fullName evidence="2">D-arabinono-1,4-lactone oxidase</fullName>
        <ecNumber evidence="2">1.1.3.37</ecNumber>
    </recommendedName>
    <alternativeName>
        <fullName evidence="4">L-galactono-gamma-lactone oxidase</fullName>
    </alternativeName>
</protein>
<dbReference type="SUPFAM" id="SSF56176">
    <property type="entry name" value="FAD-binding/transporter-associated domain-like"/>
    <property type="match status" value="1"/>
</dbReference>
<proteinExistence type="predicted"/>
<evidence type="ECO:0000256" key="2">
    <source>
        <dbReference type="ARBA" id="ARBA00013136"/>
    </source>
</evidence>
<dbReference type="InterPro" id="IPR036318">
    <property type="entry name" value="FAD-bd_PCMH-like_sf"/>
</dbReference>
<dbReference type="AlphaFoldDB" id="A0AAD4F2B2"/>
<dbReference type="InterPro" id="IPR010031">
    <property type="entry name" value="FAD_lactone_oxidase-like"/>
</dbReference>
<dbReference type="Proteomes" id="UP001197093">
    <property type="component" value="Unassembled WGS sequence"/>
</dbReference>
<accession>A0AAD4F2B2</accession>
<gene>
    <name evidence="7" type="ORF">NEMBOFW57_001791</name>
</gene>
<dbReference type="Gene3D" id="3.30.465.10">
    <property type="match status" value="1"/>
</dbReference>
<dbReference type="GO" id="GO:0003885">
    <property type="term" value="F:D-arabinono-1,4-lactone oxidase activity"/>
    <property type="evidence" value="ECO:0007669"/>
    <property type="project" value="UniProtKB-EC"/>
</dbReference>
<sequence>MAPISLLVATLLATTASSAFEYNTFDGPGFPSCYNVSRVHDATSVDDMAAVVRAAAQSGSRVRAAGKGHMWYDTQCSDDWTVLVRTENVARISDLDLPAGADSGSVWVEAGVTFFQLAGYLHARGASVGYTLTNWNISFGGSVAMGAHRSSLREDSMVAAGVLAMDIIDGRGEVRRVVRDEGNDEWLAASTSLGLLGIIARIKLRVYPDTKVYAKQATLDEKDVLDGDIYGMIAPYATANFWASNSPWWPYKRKFHHRYYDTVPANSTAQEGFQNTFSVTELEAIAARTMLDSGKYLPTSNMLAEEIFFGLWSKPNFREKTTNKEIKEWPVYGWNYDVLIGGLYPDQKAEWEYGLAGYTLELAFPVTMANKMLKRVRQLFDAELKKGIVMTSTYRSGINIKFGKAYFDFLGQVTYNTADGADWSKGAIMFDFPSFRPTVGDHKRFNEQFYHKVANTLIDEFPCRPHWTKNTREVFDRSAKNLDPDHLRRFKAVRERFDPQGIYRNVIGEILGFY</sequence>
<name>A0AAD4F2B2_9PEZI</name>
<evidence type="ECO:0000313" key="8">
    <source>
        <dbReference type="Proteomes" id="UP001197093"/>
    </source>
</evidence>
<dbReference type="InterPro" id="IPR016166">
    <property type="entry name" value="FAD-bd_PCMH"/>
</dbReference>
<evidence type="ECO:0000313" key="7">
    <source>
        <dbReference type="EMBL" id="KAG7291771.1"/>
    </source>
</evidence>
<keyword evidence="8" id="KW-1185">Reference proteome</keyword>
<keyword evidence="5" id="KW-0732">Signal</keyword>
<evidence type="ECO:0000256" key="1">
    <source>
        <dbReference type="ARBA" id="ARBA00005083"/>
    </source>
</evidence>
<dbReference type="GO" id="GO:0016020">
    <property type="term" value="C:membrane"/>
    <property type="evidence" value="ECO:0007669"/>
    <property type="project" value="InterPro"/>
</dbReference>
<dbReference type="EC" id="1.1.3.37" evidence="2"/>
<feature type="signal peptide" evidence="5">
    <location>
        <begin position="1"/>
        <end position="19"/>
    </location>
</feature>
<dbReference type="InterPro" id="IPR016167">
    <property type="entry name" value="FAD-bd_PCMH_sub1"/>
</dbReference>
<dbReference type="EMBL" id="JAHCVI010000001">
    <property type="protein sequence ID" value="KAG7291771.1"/>
    <property type="molecule type" value="Genomic_DNA"/>
</dbReference>
<keyword evidence="3" id="KW-0560">Oxidoreductase</keyword>
<dbReference type="PANTHER" id="PTHR43762:SF1">
    <property type="entry name" value="D-ARABINONO-1,4-LACTONE OXIDASE"/>
    <property type="match status" value="1"/>
</dbReference>
<dbReference type="PROSITE" id="PS51387">
    <property type="entry name" value="FAD_PCMH"/>
    <property type="match status" value="1"/>
</dbReference>
<dbReference type="Pfam" id="PF01565">
    <property type="entry name" value="FAD_binding_4"/>
    <property type="match status" value="1"/>
</dbReference>
<comment type="caution">
    <text evidence="7">The sequence shown here is derived from an EMBL/GenBank/DDBJ whole genome shotgun (WGS) entry which is preliminary data.</text>
</comment>